<keyword evidence="3" id="KW-1185">Reference proteome</keyword>
<sequence length="310" mass="35057">MTDMDFVKQAETGRLVSPKTRERLFYDEDSSKLITQDKTESYSVLNGKVPVMVIDPEWAGEYADSSRQMVNEYMPENCLKIFLRKCVESLREKDFRSVASIEAFNSIFEGDDDDRLFLSVGGGPQRPHPALVNLNIGPFPNVDIIADAHQLPYGDESVDAIYCEAVLEHLQEPKNAIAEMWRVLKPEGRVYAITPFLQAYHGYPYHFQNYTLTGHTYAFESLGFDIVASGPCVGPMNAVVGVISTFMKEYLPKIIGVPLRFIWEMVGLMVLKPFDKLLLKRPNAYVLASTTYLLARKKPVVETDKPLEKA</sequence>
<evidence type="ECO:0000313" key="3">
    <source>
        <dbReference type="Proteomes" id="UP000756860"/>
    </source>
</evidence>
<accession>A0ABS5SEK1</accession>
<dbReference type="EMBL" id="JAHCVK010000005">
    <property type="protein sequence ID" value="MBT0653793.1"/>
    <property type="molecule type" value="Genomic_DNA"/>
</dbReference>
<keyword evidence="2" id="KW-0489">Methyltransferase</keyword>
<evidence type="ECO:0000259" key="1">
    <source>
        <dbReference type="Pfam" id="PF08241"/>
    </source>
</evidence>
<dbReference type="InterPro" id="IPR013216">
    <property type="entry name" value="Methyltransf_11"/>
</dbReference>
<feature type="domain" description="Methyltransferase type 11" evidence="1">
    <location>
        <begin position="144"/>
        <end position="191"/>
    </location>
</feature>
<gene>
    <name evidence="2" type="ORF">KI810_12055</name>
</gene>
<keyword evidence="2" id="KW-0808">Transferase</keyword>
<organism evidence="2 3">
    <name type="scientific">Geomobilimonas luticola</name>
    <dbReference type="NCBI Taxonomy" id="1114878"/>
    <lineage>
        <taxon>Bacteria</taxon>
        <taxon>Pseudomonadati</taxon>
        <taxon>Thermodesulfobacteriota</taxon>
        <taxon>Desulfuromonadia</taxon>
        <taxon>Geobacterales</taxon>
        <taxon>Geobacteraceae</taxon>
        <taxon>Geomobilimonas</taxon>
    </lineage>
</organism>
<comment type="caution">
    <text evidence="2">The sequence shown here is derived from an EMBL/GenBank/DDBJ whole genome shotgun (WGS) entry which is preliminary data.</text>
</comment>
<dbReference type="Proteomes" id="UP000756860">
    <property type="component" value="Unassembled WGS sequence"/>
</dbReference>
<dbReference type="Pfam" id="PF08241">
    <property type="entry name" value="Methyltransf_11"/>
    <property type="match status" value="1"/>
</dbReference>
<dbReference type="GO" id="GO:0008168">
    <property type="term" value="F:methyltransferase activity"/>
    <property type="evidence" value="ECO:0007669"/>
    <property type="project" value="UniProtKB-KW"/>
</dbReference>
<reference evidence="2 3" key="1">
    <citation type="submission" date="2021-05" db="EMBL/GenBank/DDBJ databases">
        <title>The draft genome of Geobacter luticola JCM 17780.</title>
        <authorList>
            <person name="Xu Z."/>
            <person name="Masuda Y."/>
            <person name="Itoh H."/>
            <person name="Senoo K."/>
        </authorList>
    </citation>
    <scope>NUCLEOTIDE SEQUENCE [LARGE SCALE GENOMIC DNA]</scope>
    <source>
        <strain evidence="2 3">JCM 17780</strain>
    </source>
</reference>
<dbReference type="InterPro" id="IPR029063">
    <property type="entry name" value="SAM-dependent_MTases_sf"/>
</dbReference>
<dbReference type="SUPFAM" id="SSF53335">
    <property type="entry name" value="S-adenosyl-L-methionine-dependent methyltransferases"/>
    <property type="match status" value="1"/>
</dbReference>
<evidence type="ECO:0000313" key="2">
    <source>
        <dbReference type="EMBL" id="MBT0653793.1"/>
    </source>
</evidence>
<proteinExistence type="predicted"/>
<dbReference type="GO" id="GO:0032259">
    <property type="term" value="P:methylation"/>
    <property type="evidence" value="ECO:0007669"/>
    <property type="project" value="UniProtKB-KW"/>
</dbReference>
<name>A0ABS5SEK1_9BACT</name>
<dbReference type="CDD" id="cd02440">
    <property type="entry name" value="AdoMet_MTases"/>
    <property type="match status" value="1"/>
</dbReference>
<dbReference type="Gene3D" id="3.40.50.150">
    <property type="entry name" value="Vaccinia Virus protein VP39"/>
    <property type="match status" value="1"/>
</dbReference>
<protein>
    <submittedName>
        <fullName evidence="2">Methyltransferase domain-containing protein</fullName>
    </submittedName>
</protein>